<evidence type="ECO:0000313" key="2">
    <source>
        <dbReference type="EMBL" id="THV68508.1"/>
    </source>
</evidence>
<proteinExistence type="predicted"/>
<evidence type="ECO:0000256" key="1">
    <source>
        <dbReference type="SAM" id="MobiDB-lite"/>
    </source>
</evidence>
<dbReference type="Proteomes" id="UP000304951">
    <property type="component" value="Unassembled WGS sequence"/>
</dbReference>
<accession>A0A4S8SDF6</accession>
<evidence type="ECO:0000313" key="3">
    <source>
        <dbReference type="EMBL" id="THW63070.1"/>
    </source>
</evidence>
<dbReference type="Proteomes" id="UP000310421">
    <property type="component" value="Unassembled WGS sequence"/>
</dbReference>
<feature type="region of interest" description="Disordered" evidence="1">
    <location>
        <begin position="1"/>
        <end position="46"/>
    </location>
</feature>
<evidence type="ECO:0000313" key="5">
    <source>
        <dbReference type="Proteomes" id="UP000310421"/>
    </source>
</evidence>
<dbReference type="EMBL" id="QZAN01000031">
    <property type="protein sequence ID" value="THW63070.1"/>
    <property type="molecule type" value="Genomic_DNA"/>
</dbReference>
<reference evidence="4 5" key="1">
    <citation type="submission" date="2018-10" db="EMBL/GenBank/DDBJ databases">
        <title>Fifty Aureobasidium pullulans genomes reveal a recombining polyextremotolerant generalist.</title>
        <authorList>
            <person name="Gostincar C."/>
            <person name="Turk M."/>
            <person name="Zajc J."/>
            <person name="Gunde-Cimerman N."/>
        </authorList>
    </citation>
    <scope>NUCLEOTIDE SEQUENCE [LARGE SCALE GENOMIC DNA]</scope>
    <source>
        <strain evidence="3 5">EXF-10751</strain>
        <strain evidence="2 4">EXF-11900</strain>
    </source>
</reference>
<organism evidence="2 4">
    <name type="scientific">Aureobasidium pullulans</name>
    <name type="common">Black yeast</name>
    <name type="synonym">Pullularia pullulans</name>
    <dbReference type="NCBI Taxonomy" id="5580"/>
    <lineage>
        <taxon>Eukaryota</taxon>
        <taxon>Fungi</taxon>
        <taxon>Dikarya</taxon>
        <taxon>Ascomycota</taxon>
        <taxon>Pezizomycotina</taxon>
        <taxon>Dothideomycetes</taxon>
        <taxon>Dothideomycetidae</taxon>
        <taxon>Dothideales</taxon>
        <taxon>Saccotheciaceae</taxon>
        <taxon>Aureobasidium</taxon>
    </lineage>
</organism>
<gene>
    <name evidence="3" type="ORF">D6D20_03822</name>
    <name evidence="2" type="ORF">D6D28_06637</name>
</gene>
<evidence type="ECO:0000313" key="4">
    <source>
        <dbReference type="Proteomes" id="UP000304951"/>
    </source>
</evidence>
<dbReference type="AlphaFoldDB" id="A0A4S8SDF6"/>
<comment type="caution">
    <text evidence="2">The sequence shown here is derived from an EMBL/GenBank/DDBJ whole genome shotgun (WGS) entry which is preliminary data.</text>
</comment>
<protein>
    <submittedName>
        <fullName evidence="2">Uncharacterized protein</fullName>
    </submittedName>
</protein>
<dbReference type="EMBL" id="QZAF01000316">
    <property type="protein sequence ID" value="THV68508.1"/>
    <property type="molecule type" value="Genomic_DNA"/>
</dbReference>
<sequence>MSSSPEVHIILRKRPAAVDEKASASAPAPKRTRVGSPPQEEEEEPTHIARMLKAMQFQHEQLQQATDLWIRQKGGEDKLGDANTVYLRTVRFALHSGKQAMDMAEYQEETAVEQENDLEDRLVDIKSSLESRQDDKFQQMRYDFEGDMYDIANDATDGLLEPEQLREAMSVVFESRPETVFGEKWMEIKEFVLRQMKAAKDAPESSQDILREHEAEIGF</sequence>
<name>A0A4S8SDF6_AURPU</name>